<sequence>MLAVAMVAAVGRPQAIGPVQVSASGIVQIAAIPLLGPVGAALVGGLPVIVDRNEPLKRLFNASQRVLFLLAGSLAYWLAGGEILTSGTDDPGPVALAVAMTAAALVAAVVNAGLLSVVLQRSNAGSLRVISLELVRQVIPSYASYGIAAYLLVILWAPAGLGLASAVLFLPAILVIQWGLHTHATEWSTRHALLTPFVEALDLRHPGAAEETRLVTGAASAVATGMGMGSAEVDEIATAARLRDVGMLALDGAPPAIVRRDHPEAAAQVVGSVTFLREPLDLIAAHHERVDGLGHPHGLRGADIPPGGRVLAVADTWGHHVAEGGSPADAVAHCERMVGESLDEHCVAALRRALERDQLPRRGVV</sequence>
<keyword evidence="1" id="KW-1133">Transmembrane helix</keyword>
<keyword evidence="1" id="KW-0472">Membrane</keyword>
<dbReference type="PANTHER" id="PTHR45228:SF4">
    <property type="entry name" value="LIPOPROTEIN"/>
    <property type="match status" value="1"/>
</dbReference>
<evidence type="ECO:0000313" key="2">
    <source>
        <dbReference type="EMBL" id="SMC31225.1"/>
    </source>
</evidence>
<protein>
    <submittedName>
        <fullName evidence="2">HD domain-containing protein</fullName>
    </submittedName>
</protein>
<dbReference type="CDD" id="cd00077">
    <property type="entry name" value="HDc"/>
    <property type="match status" value="1"/>
</dbReference>
<dbReference type="PANTHER" id="PTHR45228">
    <property type="entry name" value="CYCLIC DI-GMP PHOSPHODIESTERASE TM_0186-RELATED"/>
    <property type="match status" value="1"/>
</dbReference>
<feature type="transmembrane region" description="Helical" evidence="1">
    <location>
        <begin position="62"/>
        <end position="79"/>
    </location>
</feature>
<proteinExistence type="predicted"/>
<gene>
    <name evidence="2" type="ORF">SAMN06296429_10126</name>
</gene>
<dbReference type="SUPFAM" id="SSF109604">
    <property type="entry name" value="HD-domain/PDEase-like"/>
    <property type="match status" value="1"/>
</dbReference>
<dbReference type="Pfam" id="PF13487">
    <property type="entry name" value="HD_5"/>
    <property type="match status" value="1"/>
</dbReference>
<evidence type="ECO:0000256" key="1">
    <source>
        <dbReference type="SAM" id="Phobius"/>
    </source>
</evidence>
<dbReference type="InterPro" id="IPR003607">
    <property type="entry name" value="HD/PDEase_dom"/>
</dbReference>
<dbReference type="InterPro" id="IPR052020">
    <property type="entry name" value="Cyclic_di-GMP/3'3'-cGAMP_PDE"/>
</dbReference>
<dbReference type="EMBL" id="FWXN01000001">
    <property type="protein sequence ID" value="SMC31225.1"/>
    <property type="molecule type" value="Genomic_DNA"/>
</dbReference>
<dbReference type="Gene3D" id="1.10.3210.10">
    <property type="entry name" value="Hypothetical protein af1432"/>
    <property type="match status" value="1"/>
</dbReference>
<accession>A0A1W1Y4Z2</accession>
<organism evidence="2 3">
    <name type="scientific">Janibacter indicus</name>
    <dbReference type="NCBI Taxonomy" id="857417"/>
    <lineage>
        <taxon>Bacteria</taxon>
        <taxon>Bacillati</taxon>
        <taxon>Actinomycetota</taxon>
        <taxon>Actinomycetes</taxon>
        <taxon>Micrococcales</taxon>
        <taxon>Intrasporangiaceae</taxon>
        <taxon>Janibacter</taxon>
    </lineage>
</organism>
<feature type="transmembrane region" description="Helical" evidence="1">
    <location>
        <begin position="94"/>
        <end position="119"/>
    </location>
</feature>
<feature type="transmembrane region" description="Helical" evidence="1">
    <location>
        <begin position="139"/>
        <end position="157"/>
    </location>
</feature>
<reference evidence="2 3" key="1">
    <citation type="submission" date="2017-04" db="EMBL/GenBank/DDBJ databases">
        <authorList>
            <person name="Afonso C.L."/>
            <person name="Miller P.J."/>
            <person name="Scott M.A."/>
            <person name="Spackman E."/>
            <person name="Goraichik I."/>
            <person name="Dimitrov K.M."/>
            <person name="Suarez D.L."/>
            <person name="Swayne D.E."/>
        </authorList>
    </citation>
    <scope>NUCLEOTIDE SEQUENCE [LARGE SCALE GENOMIC DNA]</scope>
    <source>
        <strain evidence="2 3">CGMCC 1.12511</strain>
    </source>
</reference>
<name>A0A1W1Y4Z2_9MICO</name>
<keyword evidence="1" id="KW-0812">Transmembrane</keyword>
<evidence type="ECO:0000313" key="3">
    <source>
        <dbReference type="Proteomes" id="UP000192634"/>
    </source>
</evidence>
<dbReference type="AlphaFoldDB" id="A0A1W1Y4Z2"/>
<dbReference type="Proteomes" id="UP000192634">
    <property type="component" value="Unassembled WGS sequence"/>
</dbReference>
<feature type="transmembrane region" description="Helical" evidence="1">
    <location>
        <begin position="25"/>
        <end position="50"/>
    </location>
</feature>